<dbReference type="KEGG" id="fcy:FRACYDRAFT_271980"/>
<feature type="domain" description="SAP" evidence="3">
    <location>
        <begin position="111"/>
        <end position="145"/>
    </location>
</feature>
<keyword evidence="5" id="KW-1185">Reference proteome</keyword>
<evidence type="ECO:0000313" key="5">
    <source>
        <dbReference type="Proteomes" id="UP000095751"/>
    </source>
</evidence>
<feature type="compositionally biased region" description="Basic and acidic residues" evidence="1">
    <location>
        <begin position="56"/>
        <end position="65"/>
    </location>
</feature>
<evidence type="ECO:0000256" key="2">
    <source>
        <dbReference type="SAM" id="Phobius"/>
    </source>
</evidence>
<sequence>MKDSTTASYILALNCHNVFDFARSITLLFVACGLWWGLRLVWISSSSSASTTTNKNEIDNAKKEPTTPSGRRTSHEGSFLTPPSLFKNSMVEPMQYMSPCYGDGALDISRYEAMKSDELRSLLRRRKGDTTGSKSKLIRKLVTLYQSEFACLTVHQLRPKLRRRNLLQGGKKEDIIRRLVEAGPI</sequence>
<dbReference type="SMART" id="SM00513">
    <property type="entry name" value="SAP"/>
    <property type="match status" value="2"/>
</dbReference>
<dbReference type="Gene3D" id="1.10.720.30">
    <property type="entry name" value="SAP domain"/>
    <property type="match status" value="2"/>
</dbReference>
<proteinExistence type="predicted"/>
<keyword evidence="2" id="KW-0472">Membrane</keyword>
<feature type="region of interest" description="Disordered" evidence="1">
    <location>
        <begin position="49"/>
        <end position="78"/>
    </location>
</feature>
<feature type="transmembrane region" description="Helical" evidence="2">
    <location>
        <begin position="21"/>
        <end position="42"/>
    </location>
</feature>
<evidence type="ECO:0000313" key="4">
    <source>
        <dbReference type="EMBL" id="OEU07315.1"/>
    </source>
</evidence>
<keyword evidence="2" id="KW-1133">Transmembrane helix</keyword>
<dbReference type="SUPFAM" id="SSF68906">
    <property type="entry name" value="SAP domain"/>
    <property type="match status" value="1"/>
</dbReference>
<reference evidence="4 5" key="1">
    <citation type="submission" date="2016-09" db="EMBL/GenBank/DDBJ databases">
        <title>Extensive genetic diversity and differential bi-allelic expression allows diatom success in the polar Southern Ocean.</title>
        <authorList>
            <consortium name="DOE Joint Genome Institute"/>
            <person name="Mock T."/>
            <person name="Otillar R.P."/>
            <person name="Strauss J."/>
            <person name="Dupont C."/>
            <person name="Frickenhaus S."/>
            <person name="Maumus F."/>
            <person name="Mcmullan M."/>
            <person name="Sanges R."/>
            <person name="Schmutz J."/>
            <person name="Toseland A."/>
            <person name="Valas R."/>
            <person name="Veluchamy A."/>
            <person name="Ward B.J."/>
            <person name="Allen A."/>
            <person name="Barry K."/>
            <person name="Falciatore A."/>
            <person name="Ferrante M."/>
            <person name="Fortunato A.E."/>
            <person name="Gloeckner G."/>
            <person name="Gruber A."/>
            <person name="Hipkin R."/>
            <person name="Janech M."/>
            <person name="Kroth P."/>
            <person name="Leese F."/>
            <person name="Lindquist E."/>
            <person name="Lyon B.R."/>
            <person name="Martin J."/>
            <person name="Mayer C."/>
            <person name="Parker M."/>
            <person name="Quesneville H."/>
            <person name="Raymond J."/>
            <person name="Uhlig C."/>
            <person name="Valentin K.U."/>
            <person name="Worden A.Z."/>
            <person name="Armbrust E.V."/>
            <person name="Bowler C."/>
            <person name="Green B."/>
            <person name="Moulton V."/>
            <person name="Van Oosterhout C."/>
            <person name="Grigoriev I."/>
        </authorList>
    </citation>
    <scope>NUCLEOTIDE SEQUENCE [LARGE SCALE GENOMIC DNA]</scope>
    <source>
        <strain evidence="4 5">CCMP1102</strain>
    </source>
</reference>
<dbReference type="EMBL" id="KV784386">
    <property type="protein sequence ID" value="OEU07315.1"/>
    <property type="molecule type" value="Genomic_DNA"/>
</dbReference>
<dbReference type="PROSITE" id="PS50800">
    <property type="entry name" value="SAP"/>
    <property type="match status" value="2"/>
</dbReference>
<dbReference type="Proteomes" id="UP000095751">
    <property type="component" value="Unassembled WGS sequence"/>
</dbReference>
<dbReference type="InterPro" id="IPR003034">
    <property type="entry name" value="SAP_dom"/>
</dbReference>
<keyword evidence="2" id="KW-0812">Transmembrane</keyword>
<dbReference type="InterPro" id="IPR036361">
    <property type="entry name" value="SAP_dom_sf"/>
</dbReference>
<feature type="domain" description="SAP" evidence="3">
    <location>
        <begin position="149"/>
        <end position="183"/>
    </location>
</feature>
<gene>
    <name evidence="4" type="ORF">FRACYDRAFT_271980</name>
</gene>
<dbReference type="OrthoDB" id="54751at2759"/>
<protein>
    <recommendedName>
        <fullName evidence="3">SAP domain-containing protein</fullName>
    </recommendedName>
</protein>
<evidence type="ECO:0000259" key="3">
    <source>
        <dbReference type="PROSITE" id="PS50800"/>
    </source>
</evidence>
<name>A0A1E7EN38_9STRA</name>
<dbReference type="InParanoid" id="A0A1E7EN38"/>
<evidence type="ECO:0000256" key="1">
    <source>
        <dbReference type="SAM" id="MobiDB-lite"/>
    </source>
</evidence>
<dbReference type="AlphaFoldDB" id="A0A1E7EN38"/>
<accession>A0A1E7EN38</accession>
<organism evidence="4 5">
    <name type="scientific">Fragilariopsis cylindrus CCMP1102</name>
    <dbReference type="NCBI Taxonomy" id="635003"/>
    <lineage>
        <taxon>Eukaryota</taxon>
        <taxon>Sar</taxon>
        <taxon>Stramenopiles</taxon>
        <taxon>Ochrophyta</taxon>
        <taxon>Bacillariophyta</taxon>
        <taxon>Bacillariophyceae</taxon>
        <taxon>Bacillariophycidae</taxon>
        <taxon>Bacillariales</taxon>
        <taxon>Bacillariaceae</taxon>
        <taxon>Fragilariopsis</taxon>
    </lineage>
</organism>